<name>A0A6G1FTH4_9PEZI</name>
<dbReference type="AlphaFoldDB" id="A0A6G1FTH4"/>
<dbReference type="GO" id="GO:1990757">
    <property type="term" value="F:ubiquitin ligase activator activity"/>
    <property type="evidence" value="ECO:0007669"/>
    <property type="project" value="TreeGrafter"/>
</dbReference>
<evidence type="ECO:0000313" key="6">
    <source>
        <dbReference type="RefSeq" id="XP_033530728.1"/>
    </source>
</evidence>
<dbReference type="InterPro" id="IPR001680">
    <property type="entry name" value="WD40_rpt"/>
</dbReference>
<dbReference type="InterPro" id="IPR033010">
    <property type="entry name" value="Cdc20/Fizzy"/>
</dbReference>
<keyword evidence="2" id="KW-0677">Repeat</keyword>
<evidence type="ECO:0000313" key="5">
    <source>
        <dbReference type="Proteomes" id="UP000504638"/>
    </source>
</evidence>
<evidence type="ECO:0000256" key="3">
    <source>
        <dbReference type="SAM" id="MobiDB-lite"/>
    </source>
</evidence>
<sequence>NAPQTPDRFIPFRRPSKAQRTSFQLSKSVDKLTDAEKLCRSRFVSPDPFLPPSRSELRTRYLATRPPNAPNEARTSNTGLRPRSVTPTSRRVSDGAVWGVGGSFAAFEGTVAVTDGRGGLFSSGTNAPLYTCAFQEQQDPRRELEDHERRLAVAFDVDQIERLVPTPVTPGSALSSPTSPPTASSSGSSSHLSRGCGPTVWQNNEWMREGSTLFLDAPQLKDDFYCSLLAYSYTANCLAVGLGNHVYLWSESRGVETPQSLNAPYQDEHGEANQSHVMSLSFSSRTGGKAILAVGRCLGNSGCLVLWSPSDPEPRFHEDFSSSISCVCFRPNPTRRESRNLPGTMVDNEDLLVGDENGVLYFYSVEWPNQQDYDVLGWAGALHLACSLKVHSQQICGLGWSMDGDFFASGSNDNSCYLFETKKVLHAATTAESAESAESAIQSTNASIVLPHLPDQNASHSTRTDIPLEDGLTATTLARHRFCLSAAIKAIAFCPFQRGLLALGGGSNDRCIHFYHTLSGAALATIDCAAQVTSLIWSTTRREIAATFGFANPEHAIRIAVFSWPTCEQVVAIPWTDEARALHAIGYPGGPNPKGLRGNDAERDTDDRRVEGEMWCNRTSREGCLVIATSDASIKFHEVWSEQRRKSSISQPNLGLLGGSAILESLHGVDNDEGDVIR</sequence>
<dbReference type="SUPFAM" id="SSF50978">
    <property type="entry name" value="WD40 repeat-like"/>
    <property type="match status" value="1"/>
</dbReference>
<accession>A0A6G1FTH4</accession>
<dbReference type="RefSeq" id="XP_033530728.1">
    <property type="nucleotide sequence ID" value="XM_033676726.1"/>
</dbReference>
<dbReference type="SMART" id="SM00320">
    <property type="entry name" value="WD40"/>
    <property type="match status" value="3"/>
</dbReference>
<feature type="compositionally biased region" description="Polar residues" evidence="3">
    <location>
        <begin position="73"/>
        <end position="90"/>
    </location>
</feature>
<dbReference type="Proteomes" id="UP000504638">
    <property type="component" value="Unplaced"/>
</dbReference>
<evidence type="ECO:0000256" key="1">
    <source>
        <dbReference type="ARBA" id="ARBA00022574"/>
    </source>
</evidence>
<feature type="region of interest" description="Disordered" evidence="3">
    <location>
        <begin position="166"/>
        <end position="196"/>
    </location>
</feature>
<feature type="region of interest" description="Disordered" evidence="3">
    <location>
        <begin position="62"/>
        <end position="91"/>
    </location>
</feature>
<dbReference type="GO" id="GO:0010997">
    <property type="term" value="F:anaphase-promoting complex binding"/>
    <property type="evidence" value="ECO:0007669"/>
    <property type="project" value="InterPro"/>
</dbReference>
<keyword evidence="1" id="KW-0853">WD repeat</keyword>
<evidence type="ECO:0000313" key="4">
    <source>
        <dbReference type="EMBL" id="KAF1809097.1"/>
    </source>
</evidence>
<dbReference type="GO" id="GO:0031145">
    <property type="term" value="P:anaphase-promoting complex-dependent catabolic process"/>
    <property type="evidence" value="ECO:0007669"/>
    <property type="project" value="TreeGrafter"/>
</dbReference>
<feature type="non-terminal residue" evidence="4">
    <location>
        <position position="1"/>
    </location>
</feature>
<feature type="region of interest" description="Disordered" evidence="3">
    <location>
        <begin position="1"/>
        <end position="26"/>
    </location>
</feature>
<dbReference type="Gene3D" id="2.130.10.10">
    <property type="entry name" value="YVTN repeat-like/Quinoprotein amine dehydrogenase"/>
    <property type="match status" value="2"/>
</dbReference>
<dbReference type="GO" id="GO:0005680">
    <property type="term" value="C:anaphase-promoting complex"/>
    <property type="evidence" value="ECO:0007669"/>
    <property type="project" value="TreeGrafter"/>
</dbReference>
<evidence type="ECO:0000256" key="2">
    <source>
        <dbReference type="ARBA" id="ARBA00022737"/>
    </source>
</evidence>
<dbReference type="PANTHER" id="PTHR19918:SF5">
    <property type="entry name" value="MEIOSIS-SPECIFIC APC_C ACTIVATOR PROTEIN AMA1"/>
    <property type="match status" value="1"/>
</dbReference>
<dbReference type="GeneID" id="54417296"/>
<dbReference type="InterPro" id="IPR036322">
    <property type="entry name" value="WD40_repeat_dom_sf"/>
</dbReference>
<reference evidence="4 6" key="1">
    <citation type="submission" date="2020-01" db="EMBL/GenBank/DDBJ databases">
        <authorList>
            <consortium name="DOE Joint Genome Institute"/>
            <person name="Haridas S."/>
            <person name="Albert R."/>
            <person name="Binder M."/>
            <person name="Bloem J."/>
            <person name="Labutti K."/>
            <person name="Salamov A."/>
            <person name="Andreopoulos B."/>
            <person name="Baker S.E."/>
            <person name="Barry K."/>
            <person name="Bills G."/>
            <person name="Bluhm B.H."/>
            <person name="Cannon C."/>
            <person name="Castanera R."/>
            <person name="Culley D.E."/>
            <person name="Daum C."/>
            <person name="Ezra D."/>
            <person name="Gonzalez J.B."/>
            <person name="Henrissat B."/>
            <person name="Kuo A."/>
            <person name="Liang C."/>
            <person name="Lipzen A."/>
            <person name="Lutzoni F."/>
            <person name="Magnuson J."/>
            <person name="Mondo S."/>
            <person name="Nolan M."/>
            <person name="Ohm R."/>
            <person name="Pangilinan J."/>
            <person name="Park H.-J."/>
            <person name="Ramirez L."/>
            <person name="Alfaro M."/>
            <person name="Sun H."/>
            <person name="Tritt A."/>
            <person name="Yoshinaga Y."/>
            <person name="Zwiers L.-H."/>
            <person name="Turgeon B.G."/>
            <person name="Goodwin S.B."/>
            <person name="Spatafora J.W."/>
            <person name="Crous P.W."/>
            <person name="Grigoriev I.V."/>
        </authorList>
    </citation>
    <scope>NUCLEOTIDE SEQUENCE</scope>
    <source>
        <strain evidence="4 6">CBS 781.70</strain>
    </source>
</reference>
<dbReference type="EMBL" id="ML975175">
    <property type="protein sequence ID" value="KAF1809097.1"/>
    <property type="molecule type" value="Genomic_DNA"/>
</dbReference>
<proteinExistence type="predicted"/>
<protein>
    <submittedName>
        <fullName evidence="4 6">WD40 repeat-like protein</fullName>
    </submittedName>
</protein>
<reference evidence="6" key="3">
    <citation type="submission" date="2025-04" db="UniProtKB">
        <authorList>
            <consortium name="RefSeq"/>
        </authorList>
    </citation>
    <scope>IDENTIFICATION</scope>
    <source>
        <strain evidence="6">CBS 781.70</strain>
    </source>
</reference>
<reference evidence="6" key="2">
    <citation type="submission" date="2020-04" db="EMBL/GenBank/DDBJ databases">
        <authorList>
            <consortium name="NCBI Genome Project"/>
        </authorList>
    </citation>
    <scope>NUCLEOTIDE SEQUENCE</scope>
    <source>
        <strain evidence="6">CBS 781.70</strain>
    </source>
</reference>
<dbReference type="GO" id="GO:1905786">
    <property type="term" value="P:positive regulation of anaphase-promoting complex-dependent catabolic process"/>
    <property type="evidence" value="ECO:0007669"/>
    <property type="project" value="TreeGrafter"/>
</dbReference>
<dbReference type="Pfam" id="PF00400">
    <property type="entry name" value="WD40"/>
    <property type="match status" value="1"/>
</dbReference>
<dbReference type="OrthoDB" id="10263272at2759"/>
<feature type="compositionally biased region" description="Low complexity" evidence="3">
    <location>
        <begin position="170"/>
        <end position="193"/>
    </location>
</feature>
<gene>
    <name evidence="4 6" type="ORF">P152DRAFT_403913</name>
</gene>
<keyword evidence="5" id="KW-1185">Reference proteome</keyword>
<dbReference type="InterPro" id="IPR015943">
    <property type="entry name" value="WD40/YVTN_repeat-like_dom_sf"/>
</dbReference>
<dbReference type="PANTHER" id="PTHR19918">
    <property type="entry name" value="CELL DIVISION CYCLE 20 CDC20 FIZZY -RELATED"/>
    <property type="match status" value="1"/>
</dbReference>
<organism evidence="4">
    <name type="scientific">Eremomyces bilateralis CBS 781.70</name>
    <dbReference type="NCBI Taxonomy" id="1392243"/>
    <lineage>
        <taxon>Eukaryota</taxon>
        <taxon>Fungi</taxon>
        <taxon>Dikarya</taxon>
        <taxon>Ascomycota</taxon>
        <taxon>Pezizomycotina</taxon>
        <taxon>Dothideomycetes</taxon>
        <taxon>Dothideomycetes incertae sedis</taxon>
        <taxon>Eremomycetales</taxon>
        <taxon>Eremomycetaceae</taxon>
        <taxon>Eremomyces</taxon>
    </lineage>
</organism>